<dbReference type="InterPro" id="IPR000668">
    <property type="entry name" value="Peptidase_C1A_C"/>
</dbReference>
<accession>A0A7S3PQP4</accession>
<protein>
    <recommendedName>
        <fullName evidence="2">Peptidase C1A papain C-terminal domain-containing protein</fullName>
    </recommendedName>
</protein>
<dbReference type="GO" id="GO:0008234">
    <property type="term" value="F:cysteine-type peptidase activity"/>
    <property type="evidence" value="ECO:0007669"/>
    <property type="project" value="InterPro"/>
</dbReference>
<gene>
    <name evidence="3" type="ORF">ASTO00021_LOCUS17482</name>
</gene>
<feature type="region of interest" description="Disordered" evidence="1">
    <location>
        <begin position="1"/>
        <end position="40"/>
    </location>
</feature>
<dbReference type="GO" id="GO:0006508">
    <property type="term" value="P:proteolysis"/>
    <property type="evidence" value="ECO:0007669"/>
    <property type="project" value="InterPro"/>
</dbReference>
<evidence type="ECO:0000313" key="3">
    <source>
        <dbReference type="EMBL" id="CAE0447512.1"/>
    </source>
</evidence>
<dbReference type="InterPro" id="IPR038765">
    <property type="entry name" value="Papain-like_cys_pep_sf"/>
</dbReference>
<dbReference type="AlphaFoldDB" id="A0A7S3PQP4"/>
<dbReference type="SUPFAM" id="SSF54001">
    <property type="entry name" value="Cysteine proteinases"/>
    <property type="match status" value="1"/>
</dbReference>
<dbReference type="Gene3D" id="3.90.70.10">
    <property type="entry name" value="Cysteine proteinases"/>
    <property type="match status" value="1"/>
</dbReference>
<proteinExistence type="predicted"/>
<evidence type="ECO:0000259" key="2">
    <source>
        <dbReference type="Pfam" id="PF00112"/>
    </source>
</evidence>
<sequence>MGSEDRSGPGSRKKRHSTSSTRSSSSRSSRRRKPKKSAQVSDILSENAVAYAPFVAAAFAFVLFVSSGGSKNEATNAGTAGIFPQSYSSSPGSDTQGSLYKEGILGQQCPWRGECGFGMECKNGLCTLDHSKPWKHLRQVTDQGFCDCAAAIAVAHTIDDRRIAQTSSTLSSNDFTSIRYLRDCVAGENYAKFEGALVGCEGGNVTGTFDKYKTHGAPFEWKVGYKMREEKCDGGNARRQNHVVRGGIQENCLTIQDIKGQVKSYGPVLHHIKVHKELYSYPTVYSLQGPVKKEILEYDDFQDDEFDGFTTIEIAGFGTDNKKGVKYLVIKTSWGPNYGINKGYLQVSEQAFERFMLPKCGIERKYDWNGEHNEELKGKWFKFPIIYYSIKKSDPLWENLKTTIQHDIEQVLHFRRKIAMARPVNVHITDESLKVQEAEEEFPKLKYAINSVFHYLKRKYRNEDYKFEFDTLVQADLSIVAGRRISLILKVRRNRNSKSKVVISDEGFVKAIVWIPLDSSKGGEDRKRIYHFEDACDPNPHLRKKAKYYMVDLEEVFERESTKIAEDVPRSTMLFKISVIMAVGFLLAANNCWNW</sequence>
<feature type="domain" description="Peptidase C1A papain C-terminal" evidence="2">
    <location>
        <begin position="129"/>
        <end position="364"/>
    </location>
</feature>
<evidence type="ECO:0000256" key="1">
    <source>
        <dbReference type="SAM" id="MobiDB-lite"/>
    </source>
</evidence>
<name>A0A7S3PQP4_9STRA</name>
<reference evidence="3" key="1">
    <citation type="submission" date="2021-01" db="EMBL/GenBank/DDBJ databases">
        <authorList>
            <person name="Corre E."/>
            <person name="Pelletier E."/>
            <person name="Niang G."/>
            <person name="Scheremetjew M."/>
            <person name="Finn R."/>
            <person name="Kale V."/>
            <person name="Holt S."/>
            <person name="Cochrane G."/>
            <person name="Meng A."/>
            <person name="Brown T."/>
            <person name="Cohen L."/>
        </authorList>
    </citation>
    <scope>NUCLEOTIDE SEQUENCE</scope>
    <source>
        <strain evidence="3">GSBS06</strain>
    </source>
</reference>
<dbReference type="Pfam" id="PF00112">
    <property type="entry name" value="Peptidase_C1"/>
    <property type="match status" value="1"/>
</dbReference>
<feature type="compositionally biased region" description="Low complexity" evidence="1">
    <location>
        <begin position="18"/>
        <end position="27"/>
    </location>
</feature>
<organism evidence="3">
    <name type="scientific">Aplanochytrium stocchinoi</name>
    <dbReference type="NCBI Taxonomy" id="215587"/>
    <lineage>
        <taxon>Eukaryota</taxon>
        <taxon>Sar</taxon>
        <taxon>Stramenopiles</taxon>
        <taxon>Bigyra</taxon>
        <taxon>Labyrinthulomycetes</taxon>
        <taxon>Thraustochytrida</taxon>
        <taxon>Thraustochytriidae</taxon>
        <taxon>Aplanochytrium</taxon>
    </lineage>
</organism>
<dbReference type="EMBL" id="HBIN01022751">
    <property type="protein sequence ID" value="CAE0447512.1"/>
    <property type="molecule type" value="Transcribed_RNA"/>
</dbReference>